<dbReference type="HOGENOM" id="CLU_2888824_0_0_1"/>
<feature type="region of interest" description="Disordered" evidence="1">
    <location>
        <begin position="28"/>
        <end position="63"/>
    </location>
</feature>
<proteinExistence type="predicted"/>
<accession>D7MYE5</accession>
<dbReference type="EMBL" id="GL349333">
    <property type="protein sequence ID" value="EFH38436.1"/>
    <property type="molecule type" value="Genomic_DNA"/>
</dbReference>
<dbReference type="Gramene" id="scaffold_98900001.1">
    <property type="protein sequence ID" value="scaffold_98900001.1"/>
    <property type="gene ID" value="scaffold_98900001.1"/>
</dbReference>
<gene>
    <name evidence="2" type="ORF">ARALYDRAFT_921125</name>
</gene>
<evidence type="ECO:0000313" key="3">
    <source>
        <dbReference type="Proteomes" id="UP000008694"/>
    </source>
</evidence>
<dbReference type="AlphaFoldDB" id="D7MYE5"/>
<reference evidence="3" key="1">
    <citation type="journal article" date="2011" name="Nat. Genet.">
        <title>The Arabidopsis lyrata genome sequence and the basis of rapid genome size change.</title>
        <authorList>
            <person name="Hu T.T."/>
            <person name="Pattyn P."/>
            <person name="Bakker E.G."/>
            <person name="Cao J."/>
            <person name="Cheng J.-F."/>
            <person name="Clark R.M."/>
            <person name="Fahlgren N."/>
            <person name="Fawcett J.A."/>
            <person name="Grimwood J."/>
            <person name="Gundlach H."/>
            <person name="Haberer G."/>
            <person name="Hollister J.D."/>
            <person name="Ossowski S."/>
            <person name="Ottilar R.P."/>
            <person name="Salamov A.A."/>
            <person name="Schneeberger K."/>
            <person name="Spannagl M."/>
            <person name="Wang X."/>
            <person name="Yang L."/>
            <person name="Nasrallah M.E."/>
            <person name="Bergelson J."/>
            <person name="Carrington J.C."/>
            <person name="Gaut B.S."/>
            <person name="Schmutz J."/>
            <person name="Mayer K.F.X."/>
            <person name="Van de Peer Y."/>
            <person name="Grigoriev I.V."/>
            <person name="Nordborg M."/>
            <person name="Weigel D."/>
            <person name="Guo Y.-L."/>
        </authorList>
    </citation>
    <scope>NUCLEOTIDE SEQUENCE [LARGE SCALE GENOMIC DNA]</scope>
    <source>
        <strain evidence="3">cv. MN47</strain>
    </source>
</reference>
<evidence type="ECO:0000256" key="1">
    <source>
        <dbReference type="SAM" id="MobiDB-lite"/>
    </source>
</evidence>
<keyword evidence="3" id="KW-1185">Reference proteome</keyword>
<dbReference type="STRING" id="81972.D7MYE5"/>
<name>D7MYE5_ARALL</name>
<dbReference type="Proteomes" id="UP000008694">
    <property type="component" value="Unassembled WGS sequence"/>
</dbReference>
<feature type="compositionally biased region" description="Basic and acidic residues" evidence="1">
    <location>
        <begin position="28"/>
        <end position="45"/>
    </location>
</feature>
<sequence>METAPPSLVSKARTAFNSAAAKAERVFTDLKSDREEEKQSTRDVNDSQVGSLLRIDSISEENE</sequence>
<evidence type="ECO:0000313" key="2">
    <source>
        <dbReference type="EMBL" id="EFH38436.1"/>
    </source>
</evidence>
<organism evidence="3">
    <name type="scientific">Arabidopsis lyrata subsp. lyrata</name>
    <name type="common">Lyre-leaved rock-cress</name>
    <dbReference type="NCBI Taxonomy" id="81972"/>
    <lineage>
        <taxon>Eukaryota</taxon>
        <taxon>Viridiplantae</taxon>
        <taxon>Streptophyta</taxon>
        <taxon>Embryophyta</taxon>
        <taxon>Tracheophyta</taxon>
        <taxon>Spermatophyta</taxon>
        <taxon>Magnoliopsida</taxon>
        <taxon>eudicotyledons</taxon>
        <taxon>Gunneridae</taxon>
        <taxon>Pentapetalae</taxon>
        <taxon>rosids</taxon>
        <taxon>malvids</taxon>
        <taxon>Brassicales</taxon>
        <taxon>Brassicaceae</taxon>
        <taxon>Camelineae</taxon>
        <taxon>Arabidopsis</taxon>
    </lineage>
</organism>
<protein>
    <submittedName>
        <fullName evidence="2">Uncharacterized protein</fullName>
    </submittedName>
</protein>